<keyword evidence="9" id="KW-1185">Reference proteome</keyword>
<evidence type="ECO:0000256" key="5">
    <source>
        <dbReference type="ARBA" id="ARBA00023033"/>
    </source>
</evidence>
<dbReference type="InterPro" id="IPR002938">
    <property type="entry name" value="FAD-bd"/>
</dbReference>
<evidence type="ECO:0000256" key="1">
    <source>
        <dbReference type="ARBA" id="ARBA00007992"/>
    </source>
</evidence>
<name>A0A4R8TG14_9PEZI</name>
<dbReference type="AlphaFoldDB" id="A0A4R8TG14"/>
<evidence type="ECO:0000256" key="4">
    <source>
        <dbReference type="ARBA" id="ARBA00023002"/>
    </source>
</evidence>
<proteinExistence type="inferred from homology"/>
<dbReference type="Proteomes" id="UP000295604">
    <property type="component" value="Unassembled WGS sequence"/>
</dbReference>
<dbReference type="EMBL" id="QAPF01000096">
    <property type="protein sequence ID" value="TEA17004.1"/>
    <property type="molecule type" value="Genomic_DNA"/>
</dbReference>
<protein>
    <submittedName>
        <fullName evidence="8">FAD-dependent monooxygenase OpS4</fullName>
    </submittedName>
</protein>
<organism evidence="8 9">
    <name type="scientific">Colletotrichum sidae</name>
    <dbReference type="NCBI Taxonomy" id="1347389"/>
    <lineage>
        <taxon>Eukaryota</taxon>
        <taxon>Fungi</taxon>
        <taxon>Dikarya</taxon>
        <taxon>Ascomycota</taxon>
        <taxon>Pezizomycotina</taxon>
        <taxon>Sordariomycetes</taxon>
        <taxon>Hypocreomycetidae</taxon>
        <taxon>Glomerellales</taxon>
        <taxon>Glomerellaceae</taxon>
        <taxon>Colletotrichum</taxon>
        <taxon>Colletotrichum orbiculare species complex</taxon>
    </lineage>
</organism>
<evidence type="ECO:0000313" key="8">
    <source>
        <dbReference type="EMBL" id="TEA17004.1"/>
    </source>
</evidence>
<dbReference type="GO" id="GO:0004497">
    <property type="term" value="F:monooxygenase activity"/>
    <property type="evidence" value="ECO:0007669"/>
    <property type="project" value="UniProtKB-KW"/>
</dbReference>
<reference evidence="8 9" key="1">
    <citation type="submission" date="2018-11" db="EMBL/GenBank/DDBJ databases">
        <title>Genome sequence and assembly of Colletotrichum sidae.</title>
        <authorList>
            <person name="Gan P."/>
            <person name="Shirasu K."/>
        </authorList>
    </citation>
    <scope>NUCLEOTIDE SEQUENCE [LARGE SCALE GENOMIC DNA]</scope>
    <source>
        <strain evidence="8 9">CBS 518.97</strain>
    </source>
</reference>
<comment type="caution">
    <text evidence="8">The sequence shown here is derived from an EMBL/GenBank/DDBJ whole genome shotgun (WGS) entry which is preliminary data.</text>
</comment>
<dbReference type="FunFam" id="3.50.50.60:FF:000115">
    <property type="entry name" value="Salicylate hydroxylase, putative"/>
    <property type="match status" value="1"/>
</dbReference>
<dbReference type="SUPFAM" id="SSF51905">
    <property type="entry name" value="FAD/NAD(P)-binding domain"/>
    <property type="match status" value="1"/>
</dbReference>
<comment type="similarity">
    <text evidence="1">Belongs to the paxM FAD-dependent monooxygenase family.</text>
</comment>
<feature type="compositionally biased region" description="Polar residues" evidence="6">
    <location>
        <begin position="43"/>
        <end position="55"/>
    </location>
</feature>
<dbReference type="PANTHER" id="PTHR13789">
    <property type="entry name" value="MONOOXYGENASE"/>
    <property type="match status" value="1"/>
</dbReference>
<keyword evidence="3" id="KW-0274">FAD</keyword>
<feature type="region of interest" description="Disordered" evidence="6">
    <location>
        <begin position="26"/>
        <end position="55"/>
    </location>
</feature>
<keyword evidence="2" id="KW-0285">Flavoprotein</keyword>
<gene>
    <name evidence="8" type="primary">OpS4-7</name>
    <name evidence="8" type="ORF">C8034_v000537</name>
</gene>
<sequence>MSTVTKTLPEKTSSLRSLALDLVALSPTQRGREGSSPAGADSPGQSHTPSTPYPSNCLNFLRTLEGRHNGEDEEEAVPGLTCLDILVVGAGLGGLATAVALARKGHRVTVLEQATQLSEVGAGIQIPPNSSKLLRRWGVMGIMSEKAVRPDGISFMRWQDGQKIGFTDLSERFIELCGAPYYVAHRAHLHSALYERALALGVEVRLNSRVIRYDRSSPAATVVGGHTFGADLIVAADGVKSVARNLVHSGEGQGPKYTGFAVYRATVDVEKMRRIPEISWLLEKPGLRVWIGEDRHVMTYTIAAGESFNMVLSHRDHRDPSAWQCRSQQEMLEDMRAEFAGWDQQLTKIIDLIDSTIKWPLMAGEPLQNWVADSSRLVILGDAAHPMLPYMSQGAAMAVEDGAALAVAISSITSCSQLGTALEVFQRERKQRTSMMQEASLVNAFLWHFKDGPEQRARDAAMRPEVEGKSFTSSPNQWSDPVTQTWAYGYDAEGVMLERVEMRSCDGDDGSVSLEVYEIVDPYFEK</sequence>
<evidence type="ECO:0000256" key="3">
    <source>
        <dbReference type="ARBA" id="ARBA00022827"/>
    </source>
</evidence>
<dbReference type="PANTHER" id="PTHR13789:SF306">
    <property type="entry name" value="HYDROXYLASE, PUTATIVE-RELATED"/>
    <property type="match status" value="1"/>
</dbReference>
<dbReference type="GO" id="GO:0071949">
    <property type="term" value="F:FAD binding"/>
    <property type="evidence" value="ECO:0007669"/>
    <property type="project" value="InterPro"/>
</dbReference>
<dbReference type="Gene3D" id="3.50.50.60">
    <property type="entry name" value="FAD/NAD(P)-binding domain"/>
    <property type="match status" value="1"/>
</dbReference>
<evidence type="ECO:0000313" key="9">
    <source>
        <dbReference type="Proteomes" id="UP000295604"/>
    </source>
</evidence>
<dbReference type="SUPFAM" id="SSF54373">
    <property type="entry name" value="FAD-linked reductases, C-terminal domain"/>
    <property type="match status" value="1"/>
</dbReference>
<evidence type="ECO:0000256" key="6">
    <source>
        <dbReference type="SAM" id="MobiDB-lite"/>
    </source>
</evidence>
<dbReference type="InterPro" id="IPR050493">
    <property type="entry name" value="FAD-dep_Monooxygenase_BioMet"/>
</dbReference>
<dbReference type="Pfam" id="PF01494">
    <property type="entry name" value="FAD_binding_3"/>
    <property type="match status" value="1"/>
</dbReference>
<keyword evidence="4" id="KW-0560">Oxidoreductase</keyword>
<dbReference type="InterPro" id="IPR036188">
    <property type="entry name" value="FAD/NAD-bd_sf"/>
</dbReference>
<feature type="domain" description="FAD-binding" evidence="7">
    <location>
        <begin position="84"/>
        <end position="435"/>
    </location>
</feature>
<evidence type="ECO:0000256" key="2">
    <source>
        <dbReference type="ARBA" id="ARBA00022630"/>
    </source>
</evidence>
<keyword evidence="5 8" id="KW-0503">Monooxygenase</keyword>
<dbReference type="PRINTS" id="PR00420">
    <property type="entry name" value="RNGMNOXGNASE"/>
</dbReference>
<evidence type="ECO:0000259" key="7">
    <source>
        <dbReference type="Pfam" id="PF01494"/>
    </source>
</evidence>
<accession>A0A4R8TG14</accession>